<reference evidence="3 4" key="1">
    <citation type="journal article" date="2018" name="Gigascience">
        <title>Genomes of trombidid mites reveal novel predicted allergens and laterally-transferred genes associated with secondary metabolism.</title>
        <authorList>
            <person name="Dong X."/>
            <person name="Chaisiri K."/>
            <person name="Xia D."/>
            <person name="Armstrong S.D."/>
            <person name="Fang Y."/>
            <person name="Donnelly M.J."/>
            <person name="Kadowaki T."/>
            <person name="McGarry J.W."/>
            <person name="Darby A.C."/>
            <person name="Makepeace B.L."/>
        </authorList>
    </citation>
    <scope>NUCLEOTIDE SEQUENCE [LARGE SCALE GENOMIC DNA]</scope>
    <source>
        <strain evidence="3">UoL-UT</strain>
    </source>
</reference>
<feature type="domain" description="Amidase" evidence="2">
    <location>
        <begin position="57"/>
        <end position="497"/>
    </location>
</feature>
<dbReference type="AlphaFoldDB" id="A0A443SUL0"/>
<dbReference type="STRING" id="299467.A0A443SUL0"/>
<accession>A0A443SUL0</accession>
<sequence>MLRLVRLFVTFCVDLYTMLFNNGKKQILPPIANPILLMSAVEISNNIKQGKLKARNVIEAYFERIESINLSINAVIAIREDALIDADQIDAKVQHELRGNQPLDGVSIQDKPLLGVPFSVKDSIGVKGMIISVGLYSRRNEVALKDSTVVANLREAGAIPIAITNVPEMLTWYDTYNKLFGQTNNPYDLSRTPGGTTGGEGALIAAAGSVIGVGSDIGGSIRIPASFCGIYGHKVTPEILSRDGLLPSVKEHMSYMFTCGPLCRYVSDIIPTVKAMAGSNISRLPNIEQRVDLSQISIYYMFETDIPWKTPLQQCVKNGLLKVVSYFEDEFDVNCVEISANEFNRCIDLWREAMLEATTIPIAEALGDKNGKISISFEILKSLFGLSHHTPKSLLVALLTKAQMKKQIDFKSNTKRTAKLTRKFSRLLADNGVFLYPSHPEVAPKHESTFFKMFNIDHTTVFNIMGMPVTQCPLGLNEDGLPIGLQIASKAYNDHLTIAVASEIYKAFGGWISPSRVQC</sequence>
<keyword evidence="1" id="KW-0732">Signal</keyword>
<evidence type="ECO:0000313" key="4">
    <source>
        <dbReference type="Proteomes" id="UP000288716"/>
    </source>
</evidence>
<dbReference type="InterPro" id="IPR036928">
    <property type="entry name" value="AS_sf"/>
</dbReference>
<organism evidence="3 4">
    <name type="scientific">Leptotrombidium deliense</name>
    <dbReference type="NCBI Taxonomy" id="299467"/>
    <lineage>
        <taxon>Eukaryota</taxon>
        <taxon>Metazoa</taxon>
        <taxon>Ecdysozoa</taxon>
        <taxon>Arthropoda</taxon>
        <taxon>Chelicerata</taxon>
        <taxon>Arachnida</taxon>
        <taxon>Acari</taxon>
        <taxon>Acariformes</taxon>
        <taxon>Trombidiformes</taxon>
        <taxon>Prostigmata</taxon>
        <taxon>Anystina</taxon>
        <taxon>Parasitengona</taxon>
        <taxon>Trombiculoidea</taxon>
        <taxon>Trombiculidae</taxon>
        <taxon>Leptotrombidium</taxon>
    </lineage>
</organism>
<dbReference type="PANTHER" id="PTHR43372:SF4">
    <property type="entry name" value="FATTY-ACID AMIDE HYDROLASE 2"/>
    <property type="match status" value="1"/>
</dbReference>
<dbReference type="PIRSF" id="PIRSF001221">
    <property type="entry name" value="Amidase_fungi"/>
    <property type="match status" value="1"/>
</dbReference>
<dbReference type="SUPFAM" id="SSF75304">
    <property type="entry name" value="Amidase signature (AS) enzymes"/>
    <property type="match status" value="1"/>
</dbReference>
<dbReference type="InterPro" id="IPR023631">
    <property type="entry name" value="Amidase_dom"/>
</dbReference>
<dbReference type="InterPro" id="IPR052739">
    <property type="entry name" value="FAAH2"/>
</dbReference>
<dbReference type="Pfam" id="PF01425">
    <property type="entry name" value="Amidase"/>
    <property type="match status" value="1"/>
</dbReference>
<dbReference type="Gene3D" id="3.90.1300.10">
    <property type="entry name" value="Amidase signature (AS) domain"/>
    <property type="match status" value="1"/>
</dbReference>
<proteinExistence type="predicted"/>
<dbReference type="GO" id="GO:0012505">
    <property type="term" value="C:endomembrane system"/>
    <property type="evidence" value="ECO:0007669"/>
    <property type="project" value="TreeGrafter"/>
</dbReference>
<evidence type="ECO:0000259" key="2">
    <source>
        <dbReference type="Pfam" id="PF01425"/>
    </source>
</evidence>
<dbReference type="EMBL" id="NCKV01000240">
    <property type="protein sequence ID" value="RWS31203.1"/>
    <property type="molecule type" value="Genomic_DNA"/>
</dbReference>
<keyword evidence="3" id="KW-0378">Hydrolase</keyword>
<dbReference type="Proteomes" id="UP000288716">
    <property type="component" value="Unassembled WGS sequence"/>
</dbReference>
<name>A0A443SUL0_9ACAR</name>
<feature type="signal peptide" evidence="1">
    <location>
        <begin position="1"/>
        <end position="17"/>
    </location>
</feature>
<keyword evidence="4" id="KW-1185">Reference proteome</keyword>
<feature type="chain" id="PRO_5019406898" evidence="1">
    <location>
        <begin position="18"/>
        <end position="519"/>
    </location>
</feature>
<gene>
    <name evidence="3" type="ORF">B4U80_06704</name>
</gene>
<dbReference type="PANTHER" id="PTHR43372">
    <property type="entry name" value="FATTY-ACID AMIDE HYDROLASE"/>
    <property type="match status" value="1"/>
</dbReference>
<evidence type="ECO:0000313" key="3">
    <source>
        <dbReference type="EMBL" id="RWS31203.1"/>
    </source>
</evidence>
<evidence type="ECO:0000256" key="1">
    <source>
        <dbReference type="SAM" id="SignalP"/>
    </source>
</evidence>
<protein>
    <submittedName>
        <fullName evidence="3">Fatty-acid amide hydrolase 2-like protein</fullName>
    </submittedName>
</protein>
<dbReference type="VEuPathDB" id="VectorBase:LDEU000836"/>
<dbReference type="OrthoDB" id="6428749at2759"/>
<dbReference type="GO" id="GO:0016787">
    <property type="term" value="F:hydrolase activity"/>
    <property type="evidence" value="ECO:0007669"/>
    <property type="project" value="UniProtKB-KW"/>
</dbReference>
<comment type="caution">
    <text evidence="3">The sequence shown here is derived from an EMBL/GenBank/DDBJ whole genome shotgun (WGS) entry which is preliminary data.</text>
</comment>